<feature type="repeat" description="TPR" evidence="3">
    <location>
        <begin position="137"/>
        <end position="170"/>
    </location>
</feature>
<dbReference type="Gene3D" id="1.25.40.10">
    <property type="entry name" value="Tetratricopeptide repeat domain"/>
    <property type="match status" value="2"/>
</dbReference>
<dbReference type="PANTHER" id="PTHR44858">
    <property type="entry name" value="TETRATRICOPEPTIDE REPEAT PROTEIN 6"/>
    <property type="match status" value="1"/>
</dbReference>
<protein>
    <submittedName>
        <fullName evidence="4">Tetratricopeptide repeat protein</fullName>
    </submittedName>
</protein>
<keyword evidence="2 3" id="KW-0802">TPR repeat</keyword>
<dbReference type="Pfam" id="PF00515">
    <property type="entry name" value="TPR_1"/>
    <property type="match status" value="1"/>
</dbReference>
<dbReference type="SMART" id="SM00028">
    <property type="entry name" value="TPR"/>
    <property type="match status" value="4"/>
</dbReference>
<dbReference type="SUPFAM" id="SSF48452">
    <property type="entry name" value="TPR-like"/>
    <property type="match status" value="1"/>
</dbReference>
<dbReference type="Proteomes" id="UP001319104">
    <property type="component" value="Unassembled WGS sequence"/>
</dbReference>
<dbReference type="InterPro" id="IPR019734">
    <property type="entry name" value="TPR_rpt"/>
</dbReference>
<evidence type="ECO:0000256" key="1">
    <source>
        <dbReference type="ARBA" id="ARBA00022737"/>
    </source>
</evidence>
<keyword evidence="1" id="KW-0677">Repeat</keyword>
<dbReference type="InterPro" id="IPR050498">
    <property type="entry name" value="Ycf3"/>
</dbReference>
<dbReference type="InterPro" id="IPR011990">
    <property type="entry name" value="TPR-like_helical_dom_sf"/>
</dbReference>
<dbReference type="RefSeq" id="WP_213945294.1">
    <property type="nucleotide sequence ID" value="NZ_JAHCMY010000005.1"/>
</dbReference>
<dbReference type="PANTHER" id="PTHR44858:SF1">
    <property type="entry name" value="UDP-N-ACETYLGLUCOSAMINE--PEPTIDE N-ACETYLGLUCOSAMINYLTRANSFERASE SPINDLY-RELATED"/>
    <property type="match status" value="1"/>
</dbReference>
<dbReference type="InterPro" id="IPR013105">
    <property type="entry name" value="TPR_2"/>
</dbReference>
<evidence type="ECO:0000256" key="2">
    <source>
        <dbReference type="ARBA" id="ARBA00022803"/>
    </source>
</evidence>
<feature type="repeat" description="TPR" evidence="3">
    <location>
        <begin position="96"/>
        <end position="129"/>
    </location>
</feature>
<dbReference type="EMBL" id="JAHCMY010000005">
    <property type="protein sequence ID" value="MBS9524428.1"/>
    <property type="molecule type" value="Genomic_DNA"/>
</dbReference>
<evidence type="ECO:0000256" key="3">
    <source>
        <dbReference type="PROSITE-ProRule" id="PRU00339"/>
    </source>
</evidence>
<comment type="caution">
    <text evidence="4">The sequence shown here is derived from an EMBL/GenBank/DDBJ whole genome shotgun (WGS) entry which is preliminary data.</text>
</comment>
<keyword evidence="5" id="KW-1185">Reference proteome</keyword>
<accession>A0AAP2CGT1</accession>
<sequence>MCFLSLVQVSFAQEVEIEVDAEDREKAIRLTDQGISQIERGNYPAAIRDIEDAISIDSTFHPAYINLYSAYINTQGDKSNLIKLLEKGNRVFREDDELTYYLGYVYYEKNELEKAIELFSEAIRYSKINGEDFPLVYAYHFNRGNAHLKLARYQKAVEDFSYALKLNPDHPDILVNKGISHYRLDQKSQACRDWRKSVEEGSDTATKYINQFCR</sequence>
<gene>
    <name evidence="4" type="ORF">KI659_10415</name>
</gene>
<dbReference type="PROSITE" id="PS50293">
    <property type="entry name" value="TPR_REGION"/>
    <property type="match status" value="1"/>
</dbReference>
<dbReference type="PROSITE" id="PS50005">
    <property type="entry name" value="TPR"/>
    <property type="match status" value="2"/>
</dbReference>
<name>A0AAP2CGT1_9BACT</name>
<evidence type="ECO:0000313" key="4">
    <source>
        <dbReference type="EMBL" id="MBS9524428.1"/>
    </source>
</evidence>
<dbReference type="Pfam" id="PF07719">
    <property type="entry name" value="TPR_2"/>
    <property type="match status" value="1"/>
</dbReference>
<evidence type="ECO:0000313" key="5">
    <source>
        <dbReference type="Proteomes" id="UP001319104"/>
    </source>
</evidence>
<organism evidence="4 5">
    <name type="scientific">Litoribacter ruber</name>
    <dbReference type="NCBI Taxonomy" id="702568"/>
    <lineage>
        <taxon>Bacteria</taxon>
        <taxon>Pseudomonadati</taxon>
        <taxon>Bacteroidota</taxon>
        <taxon>Cytophagia</taxon>
        <taxon>Cytophagales</taxon>
        <taxon>Cyclobacteriaceae</taxon>
        <taxon>Litoribacter</taxon>
    </lineage>
</organism>
<proteinExistence type="predicted"/>
<dbReference type="AlphaFoldDB" id="A0AAP2CGT1"/>
<reference evidence="4 5" key="1">
    <citation type="submission" date="2021-05" db="EMBL/GenBank/DDBJ databases">
        <authorList>
            <person name="Zhang Z.D."/>
            <person name="Osman G."/>
        </authorList>
    </citation>
    <scope>NUCLEOTIDE SEQUENCE [LARGE SCALE GENOMIC DNA]</scope>
    <source>
        <strain evidence="4 5">KCTC 32217</strain>
    </source>
</reference>